<accession>A0A0E3WCL9</accession>
<reference evidence="1 2" key="1">
    <citation type="submission" date="2015-03" db="EMBL/GenBank/DDBJ databases">
        <authorList>
            <person name="Urmite Genomes"/>
        </authorList>
    </citation>
    <scope>NUCLEOTIDE SEQUENCE [LARGE SCALE GENOMIC DNA]</scope>
    <source>
        <strain evidence="1 2">CSUR P1491</strain>
    </source>
</reference>
<proteinExistence type="predicted"/>
<dbReference type="Proteomes" id="UP000199251">
    <property type="component" value="Unassembled WGS sequence"/>
</dbReference>
<sequence>MTSAILALKIILEERFSTKDGSFFCRANFICPRRAHRHIEQVLVSYSLARPRRYTAVHYRKRKVAYARLF</sequence>
<organism evidence="1 2">
    <name type="scientific">Mycobacterium lentiflavum</name>
    <dbReference type="NCBI Taxonomy" id="141349"/>
    <lineage>
        <taxon>Bacteria</taxon>
        <taxon>Bacillati</taxon>
        <taxon>Actinomycetota</taxon>
        <taxon>Actinomycetes</taxon>
        <taxon>Mycobacteriales</taxon>
        <taxon>Mycobacteriaceae</taxon>
        <taxon>Mycobacterium</taxon>
        <taxon>Mycobacterium simiae complex</taxon>
    </lineage>
</organism>
<name>A0A0E3WCL9_MYCLN</name>
<dbReference type="EMBL" id="CTEE01000001">
    <property type="protein sequence ID" value="CQD14899.1"/>
    <property type="molecule type" value="Genomic_DNA"/>
</dbReference>
<dbReference type="STRING" id="141349.BN1232_03166"/>
<gene>
    <name evidence="1" type="ORF">BN1232_03166</name>
</gene>
<protein>
    <submittedName>
        <fullName evidence="1">Uncharacterized protein</fullName>
    </submittedName>
</protein>
<evidence type="ECO:0000313" key="1">
    <source>
        <dbReference type="EMBL" id="CQD14899.1"/>
    </source>
</evidence>
<evidence type="ECO:0000313" key="2">
    <source>
        <dbReference type="Proteomes" id="UP000199251"/>
    </source>
</evidence>
<dbReference type="AlphaFoldDB" id="A0A0E3WCL9"/>